<dbReference type="InterPro" id="IPR028082">
    <property type="entry name" value="Peripla_BP_I"/>
</dbReference>
<accession>A0A6J7E8L7</accession>
<gene>
    <name evidence="3" type="ORF">UFOPK3417_01050</name>
</gene>
<dbReference type="PANTHER" id="PTHR47235:SF1">
    <property type="entry name" value="BLR6548 PROTEIN"/>
    <property type="match status" value="1"/>
</dbReference>
<keyword evidence="1" id="KW-0732">Signal</keyword>
<evidence type="ECO:0000313" key="3">
    <source>
        <dbReference type="EMBL" id="CAB4876919.1"/>
    </source>
</evidence>
<dbReference type="InterPro" id="IPR028081">
    <property type="entry name" value="Leu-bd"/>
</dbReference>
<reference evidence="3" key="1">
    <citation type="submission" date="2020-05" db="EMBL/GenBank/DDBJ databases">
        <authorList>
            <person name="Chiriac C."/>
            <person name="Salcher M."/>
            <person name="Ghai R."/>
            <person name="Kavagutti S V."/>
        </authorList>
    </citation>
    <scope>NUCLEOTIDE SEQUENCE</scope>
</reference>
<dbReference type="Pfam" id="PF13458">
    <property type="entry name" value="Peripla_BP_6"/>
    <property type="match status" value="1"/>
</dbReference>
<organism evidence="3">
    <name type="scientific">freshwater metagenome</name>
    <dbReference type="NCBI Taxonomy" id="449393"/>
    <lineage>
        <taxon>unclassified sequences</taxon>
        <taxon>metagenomes</taxon>
        <taxon>ecological metagenomes</taxon>
    </lineage>
</organism>
<evidence type="ECO:0000259" key="2">
    <source>
        <dbReference type="Pfam" id="PF13458"/>
    </source>
</evidence>
<dbReference type="PROSITE" id="PS51257">
    <property type="entry name" value="PROKAR_LIPOPROTEIN"/>
    <property type="match status" value="1"/>
</dbReference>
<dbReference type="PANTHER" id="PTHR47235">
    <property type="entry name" value="BLR6548 PROTEIN"/>
    <property type="match status" value="1"/>
</dbReference>
<dbReference type="SUPFAM" id="SSF53822">
    <property type="entry name" value="Periplasmic binding protein-like I"/>
    <property type="match status" value="1"/>
</dbReference>
<feature type="domain" description="Leucine-binding protein" evidence="2">
    <location>
        <begin position="228"/>
        <end position="399"/>
    </location>
</feature>
<sequence>MSTARRAICVLLISAVAGAACGGSGEQAAPTTAAAPTESTVAPDPGTAPVAAGNFGDLVGVCGPGSAKGATAQGVTDSQIEVGTVSDPGNSIIPGLNQELFDAADAFVGWCNGAGGILGRTIKLNKRDAKLMEAGPRTVEACQTDFMLVGNGAALDDTTVKPRTECGLAEIAAYTVSTRAGRAADSILAIVNTDYQSHLTGIYRQILAKDPAAVAFFGELNSQLPALNTSGKRNAQAAVDLGFTQVYYEETPMAVDNWRTYAENIKKAGVQVLAMEDTPENTASLLRAFSDTGYFPKYLVMEANHYNAKFVDEAGAVLDQTVVLINTGQVPFELSGPDYPSTQQLIGLLEQYAQAEPQALAINAFSAWLLWAVSAKACGDNLTRACVMGKAASTTIWTAGGLHAPETPGNGGGTDSACFLALQATSKGFVVNSEFTNATEGLFNCDPKNVTTVTGFAP</sequence>
<dbReference type="AlphaFoldDB" id="A0A6J7E8L7"/>
<proteinExistence type="predicted"/>
<evidence type="ECO:0000256" key="1">
    <source>
        <dbReference type="ARBA" id="ARBA00022729"/>
    </source>
</evidence>
<name>A0A6J7E8L7_9ZZZZ</name>
<protein>
    <submittedName>
        <fullName evidence="3">Unannotated protein</fullName>
    </submittedName>
</protein>
<dbReference type="Gene3D" id="3.40.50.2300">
    <property type="match status" value="2"/>
</dbReference>
<dbReference type="EMBL" id="CAFBLR010000093">
    <property type="protein sequence ID" value="CAB4876919.1"/>
    <property type="molecule type" value="Genomic_DNA"/>
</dbReference>